<dbReference type="InterPro" id="IPR006311">
    <property type="entry name" value="TAT_signal"/>
</dbReference>
<feature type="compositionally biased region" description="Low complexity" evidence="1">
    <location>
        <begin position="524"/>
        <end position="536"/>
    </location>
</feature>
<dbReference type="eggNOG" id="COG5263">
    <property type="taxonomic scope" value="Bacteria"/>
</dbReference>
<evidence type="ECO:0000256" key="1">
    <source>
        <dbReference type="SAM" id="MobiDB-lite"/>
    </source>
</evidence>
<comment type="caution">
    <text evidence="2">The sequence shown here is derived from an EMBL/GenBank/DDBJ whole genome shotgun (WGS) entry which is preliminary data.</text>
</comment>
<gene>
    <name evidence="2" type="ORF">HMPREF1316_2655</name>
</gene>
<evidence type="ECO:0000313" key="3">
    <source>
        <dbReference type="Proteomes" id="UP000016638"/>
    </source>
</evidence>
<protein>
    <submittedName>
        <fullName evidence="2">Uncharacterized protein</fullName>
    </submittedName>
</protein>
<proteinExistence type="predicted"/>
<accession>U2V076</accession>
<name>U2V076_9ACTN</name>
<keyword evidence="3" id="KW-1185">Reference proteome</keyword>
<dbReference type="STRING" id="1125712.HMPREF1316_2655"/>
<dbReference type="PANTHER" id="PTHR37841:SF1">
    <property type="entry name" value="DUF3298 DOMAIN-CONTAINING PROTEIN"/>
    <property type="match status" value="1"/>
</dbReference>
<dbReference type="InterPro" id="IPR032774">
    <property type="entry name" value="WG_beta_rep"/>
</dbReference>
<feature type="non-terminal residue" evidence="2">
    <location>
        <position position="536"/>
    </location>
</feature>
<dbReference type="Pfam" id="PF14903">
    <property type="entry name" value="WG_beta_rep"/>
    <property type="match status" value="3"/>
</dbReference>
<sequence>MTGAIASSAMSRRLLVAGAAGALLGAASLSACSLGGGSHMLPKGFWGVADASGKWVLEPRFGGADGLYGGLCLASRRNSAGTGACGEELYGVVDVSTGSWRVRPRWQAVVTSMQSDVFAARDARSGLWGVAGWDGGWLAEPFLPDGPGGYAPICPFDTASGLTAAFDAASGLWGLMDRFGAWRSAPSFGYMISGGSLGLISAMDEETKLYGLVDASGSWVAPPAFSQLEPPGASGLAGAFDLETHLWGYVDTSGSWVVEPAFVQVEGSPASQLLAVLRAGDGGWGVRPPRRLLGGRAALLRRARLRRLGDARRRERPGRLRGHRLVGGVGLQRAVLRDEVVPWLRHDVGADRPGGGVIAMAGGTRGAAHSCLTRRAALGAAAAAAAALPALAGCSAAPGAVPEGSVPGRWGLVDASGSWALAPSFGRLGSPWGGLCFADESPGGTSYGIMDTSGAWLSERRLGMIAAGARPSDAAFAARPGSGWGIALPDGTWATDERAFGDPPSSRRPWAPSTRPPAWPPPATTATGPLGPRGRL</sequence>
<dbReference type="RefSeq" id="WP_021727343.1">
    <property type="nucleotide sequence ID" value="NZ_AWEZ01000072.1"/>
</dbReference>
<dbReference type="Proteomes" id="UP000016638">
    <property type="component" value="Unassembled WGS sequence"/>
</dbReference>
<feature type="region of interest" description="Disordered" evidence="1">
    <location>
        <begin position="494"/>
        <end position="536"/>
    </location>
</feature>
<dbReference type="AlphaFoldDB" id="U2V076"/>
<evidence type="ECO:0000313" key="2">
    <source>
        <dbReference type="EMBL" id="ERL06091.1"/>
    </source>
</evidence>
<dbReference type="PROSITE" id="PS51318">
    <property type="entry name" value="TAT"/>
    <property type="match status" value="1"/>
</dbReference>
<feature type="compositionally biased region" description="Low complexity" evidence="1">
    <location>
        <begin position="503"/>
        <end position="513"/>
    </location>
</feature>
<dbReference type="EMBL" id="AWEZ01000072">
    <property type="protein sequence ID" value="ERL06091.1"/>
    <property type="molecule type" value="Genomic_DNA"/>
</dbReference>
<organism evidence="2 3">
    <name type="scientific">Olsenella profusa F0195</name>
    <dbReference type="NCBI Taxonomy" id="1125712"/>
    <lineage>
        <taxon>Bacteria</taxon>
        <taxon>Bacillati</taxon>
        <taxon>Actinomycetota</taxon>
        <taxon>Coriobacteriia</taxon>
        <taxon>Coriobacteriales</taxon>
        <taxon>Atopobiaceae</taxon>
        <taxon>Olsenella</taxon>
    </lineage>
</organism>
<reference evidence="2 3" key="1">
    <citation type="submission" date="2013-08" db="EMBL/GenBank/DDBJ databases">
        <authorList>
            <person name="Durkin A.S."/>
            <person name="Haft D.R."/>
            <person name="McCorrison J."/>
            <person name="Torralba M."/>
            <person name="Gillis M."/>
            <person name="Haft D.H."/>
            <person name="Methe B."/>
            <person name="Sutton G."/>
            <person name="Nelson K.E."/>
        </authorList>
    </citation>
    <scope>NUCLEOTIDE SEQUENCE [LARGE SCALE GENOMIC DNA]</scope>
    <source>
        <strain evidence="2 3">F0195</strain>
    </source>
</reference>
<dbReference type="PANTHER" id="PTHR37841">
    <property type="entry name" value="GLR2918 PROTEIN"/>
    <property type="match status" value="1"/>
</dbReference>
<feature type="compositionally biased region" description="Pro residues" evidence="1">
    <location>
        <begin position="514"/>
        <end position="523"/>
    </location>
</feature>